<evidence type="ECO:0000313" key="2">
    <source>
        <dbReference type="EMBL" id="GAI31078.1"/>
    </source>
</evidence>
<sequence length="69" mass="7712">AEHNIKRLIFTSTAYTWPVNPYGLSKIQNEKDIAKFAKEHNIKVAILKPSIVMGNKNGYCGMPFVCKGS</sequence>
<dbReference type="EMBL" id="BARV01018144">
    <property type="protein sequence ID" value="GAI31078.1"/>
    <property type="molecule type" value="Genomic_DNA"/>
</dbReference>
<dbReference type="SUPFAM" id="SSF51735">
    <property type="entry name" value="NAD(P)-binding Rossmann-fold domains"/>
    <property type="match status" value="1"/>
</dbReference>
<dbReference type="AlphaFoldDB" id="X1MIH8"/>
<comment type="caution">
    <text evidence="2">The sequence shown here is derived from an EMBL/GenBank/DDBJ whole genome shotgun (WGS) entry which is preliminary data.</text>
</comment>
<dbReference type="Pfam" id="PF01370">
    <property type="entry name" value="Epimerase"/>
    <property type="match status" value="1"/>
</dbReference>
<proteinExistence type="predicted"/>
<gene>
    <name evidence="2" type="ORF">S06H3_30761</name>
</gene>
<evidence type="ECO:0000259" key="1">
    <source>
        <dbReference type="Pfam" id="PF01370"/>
    </source>
</evidence>
<organism evidence="2">
    <name type="scientific">marine sediment metagenome</name>
    <dbReference type="NCBI Taxonomy" id="412755"/>
    <lineage>
        <taxon>unclassified sequences</taxon>
        <taxon>metagenomes</taxon>
        <taxon>ecological metagenomes</taxon>
    </lineage>
</organism>
<protein>
    <recommendedName>
        <fullName evidence="1">NAD-dependent epimerase/dehydratase domain-containing protein</fullName>
    </recommendedName>
</protein>
<dbReference type="InterPro" id="IPR001509">
    <property type="entry name" value="Epimerase_deHydtase"/>
</dbReference>
<dbReference type="InterPro" id="IPR036291">
    <property type="entry name" value="NAD(P)-bd_dom_sf"/>
</dbReference>
<accession>X1MIH8</accession>
<reference evidence="2" key="1">
    <citation type="journal article" date="2014" name="Front. Microbiol.">
        <title>High frequency of phylogenetically diverse reductive dehalogenase-homologous genes in deep subseafloor sedimentary metagenomes.</title>
        <authorList>
            <person name="Kawai M."/>
            <person name="Futagami T."/>
            <person name="Toyoda A."/>
            <person name="Takaki Y."/>
            <person name="Nishi S."/>
            <person name="Hori S."/>
            <person name="Arai W."/>
            <person name="Tsubouchi T."/>
            <person name="Morono Y."/>
            <person name="Uchiyama I."/>
            <person name="Ito T."/>
            <person name="Fujiyama A."/>
            <person name="Inagaki F."/>
            <person name="Takami H."/>
        </authorList>
    </citation>
    <scope>NUCLEOTIDE SEQUENCE</scope>
    <source>
        <strain evidence="2">Expedition CK06-06</strain>
    </source>
</reference>
<name>X1MIH8_9ZZZZ</name>
<feature type="non-terminal residue" evidence="2">
    <location>
        <position position="1"/>
    </location>
</feature>
<feature type="domain" description="NAD-dependent epimerase/dehydratase" evidence="1">
    <location>
        <begin position="17"/>
        <end position="56"/>
    </location>
</feature>
<dbReference type="Gene3D" id="3.40.50.720">
    <property type="entry name" value="NAD(P)-binding Rossmann-like Domain"/>
    <property type="match status" value="1"/>
</dbReference>